<gene>
    <name evidence="1" type="ORF">L7E55_17385</name>
</gene>
<dbReference type="EMBL" id="JAKOAV010000072">
    <property type="protein sequence ID" value="MDF9410085.1"/>
    <property type="molecule type" value="Genomic_DNA"/>
</dbReference>
<evidence type="ECO:0000313" key="2">
    <source>
        <dbReference type="Proteomes" id="UP001154312"/>
    </source>
</evidence>
<accession>A0A9X4QAH4</accession>
<reference evidence="1" key="1">
    <citation type="submission" date="2022-02" db="EMBL/GenBank/DDBJ databases">
        <authorList>
            <person name="Leng L."/>
        </authorList>
    </citation>
    <scope>NUCLEOTIDE SEQUENCE</scope>
    <source>
        <strain evidence="1">JI</strain>
    </source>
</reference>
<sequence length="54" mass="6069">MLISLIIGIVKPFAGLAPQAIIYWQRQPLLWVCGSFGLAACLLQEWGEYEKGFE</sequence>
<protein>
    <submittedName>
        <fullName evidence="1">Uncharacterized protein</fullName>
    </submittedName>
</protein>
<proteinExistence type="predicted"/>
<dbReference type="Proteomes" id="UP001154312">
    <property type="component" value="Unassembled WGS sequence"/>
</dbReference>
<keyword evidence="2" id="KW-1185">Reference proteome</keyword>
<evidence type="ECO:0000313" key="1">
    <source>
        <dbReference type="EMBL" id="MDF9410085.1"/>
    </source>
</evidence>
<name>A0A9X4QAH4_9FIRM</name>
<dbReference type="RefSeq" id="WP_277445631.1">
    <property type="nucleotide sequence ID" value="NZ_JAKOAV010000072.1"/>
</dbReference>
<organism evidence="1 2">
    <name type="scientific">Pelotomaculum isophthalicicum JI</name>
    <dbReference type="NCBI Taxonomy" id="947010"/>
    <lineage>
        <taxon>Bacteria</taxon>
        <taxon>Bacillati</taxon>
        <taxon>Bacillota</taxon>
        <taxon>Clostridia</taxon>
        <taxon>Eubacteriales</taxon>
        <taxon>Desulfotomaculaceae</taxon>
        <taxon>Pelotomaculum</taxon>
    </lineage>
</organism>
<comment type="caution">
    <text evidence="1">The sequence shown here is derived from an EMBL/GenBank/DDBJ whole genome shotgun (WGS) entry which is preliminary data.</text>
</comment>
<dbReference type="AlphaFoldDB" id="A0A9X4QAH4"/>